<dbReference type="AlphaFoldDB" id="A0AB40BUU3"/>
<feature type="transmembrane region" description="Helical" evidence="1">
    <location>
        <begin position="80"/>
        <end position="99"/>
    </location>
</feature>
<evidence type="ECO:0000313" key="2">
    <source>
        <dbReference type="Proteomes" id="UP001515500"/>
    </source>
</evidence>
<organism evidence="2 3">
    <name type="scientific">Dioscorea cayennensis subsp. rotundata</name>
    <name type="common">White Guinea yam</name>
    <name type="synonym">Dioscorea rotundata</name>
    <dbReference type="NCBI Taxonomy" id="55577"/>
    <lineage>
        <taxon>Eukaryota</taxon>
        <taxon>Viridiplantae</taxon>
        <taxon>Streptophyta</taxon>
        <taxon>Embryophyta</taxon>
        <taxon>Tracheophyta</taxon>
        <taxon>Spermatophyta</taxon>
        <taxon>Magnoliopsida</taxon>
        <taxon>Liliopsida</taxon>
        <taxon>Dioscoreales</taxon>
        <taxon>Dioscoreaceae</taxon>
        <taxon>Dioscorea</taxon>
    </lineage>
</organism>
<evidence type="ECO:0000256" key="1">
    <source>
        <dbReference type="SAM" id="Phobius"/>
    </source>
</evidence>
<feature type="transmembrane region" description="Helical" evidence="1">
    <location>
        <begin position="119"/>
        <end position="140"/>
    </location>
</feature>
<protein>
    <submittedName>
        <fullName evidence="3">Uncharacterized protein LOC120267632</fullName>
    </submittedName>
</protein>
<evidence type="ECO:0000313" key="3">
    <source>
        <dbReference type="RefSeq" id="XP_039131235.1"/>
    </source>
</evidence>
<keyword evidence="1" id="KW-0812">Transmembrane</keyword>
<reference evidence="3" key="1">
    <citation type="submission" date="2025-08" db="UniProtKB">
        <authorList>
            <consortium name="RefSeq"/>
        </authorList>
    </citation>
    <scope>IDENTIFICATION</scope>
</reference>
<dbReference type="RefSeq" id="XP_039131235.1">
    <property type="nucleotide sequence ID" value="XM_039275301.1"/>
</dbReference>
<feature type="transmembrane region" description="Helical" evidence="1">
    <location>
        <begin position="202"/>
        <end position="222"/>
    </location>
</feature>
<keyword evidence="1" id="KW-1133">Transmembrane helix</keyword>
<accession>A0AB40BUU3</accession>
<dbReference type="PANTHER" id="PTHR33287">
    <property type="entry name" value="OS03G0453550 PROTEIN"/>
    <property type="match status" value="1"/>
</dbReference>
<keyword evidence="2" id="KW-1185">Reference proteome</keyword>
<gene>
    <name evidence="3" type="primary">LOC120267632</name>
</gene>
<dbReference type="PANTHER" id="PTHR33287:SF3">
    <property type="entry name" value="OS03G0453550 PROTEIN"/>
    <property type="match status" value="1"/>
</dbReference>
<proteinExistence type="predicted"/>
<sequence length="224" mass="25190">MSNTSKDTHIVVVDVPTASEEDQSALIPSPGTTMHHHPLTEISGSPGHLLLLKLWQREEDLISRRATAIESRLDDSKRHAFLLSCLFLTFHAISLTILFSSTHKFHENNICKNWMVPSLLSLITSLVIVSSVQAIVCAYWRGWKELQRERGDARALARCLQELRMKGASFDLSREPQTVRRAKSSSVEVQWHGPLRWFSRNLVTVFLLCVSGLIAAASKFIVCS</sequence>
<dbReference type="GeneID" id="120267632"/>
<keyword evidence="1" id="KW-0472">Membrane</keyword>
<dbReference type="Proteomes" id="UP001515500">
    <property type="component" value="Chromosome 8"/>
</dbReference>
<name>A0AB40BUU3_DIOCR</name>